<dbReference type="PANTHER" id="PTHR42894">
    <property type="entry name" value="N-(5'-PHOSPHORIBOSYL)ANTHRANILATE ISOMERASE"/>
    <property type="match status" value="1"/>
</dbReference>
<keyword evidence="14" id="KW-1185">Reference proteome</keyword>
<evidence type="ECO:0000256" key="7">
    <source>
        <dbReference type="ARBA" id="ARBA00022822"/>
    </source>
</evidence>
<evidence type="ECO:0000256" key="2">
    <source>
        <dbReference type="ARBA" id="ARBA00004664"/>
    </source>
</evidence>
<dbReference type="GO" id="GO:0000162">
    <property type="term" value="P:L-tryptophan biosynthetic process"/>
    <property type="evidence" value="ECO:0007669"/>
    <property type="project" value="UniProtKB-UniRule"/>
</dbReference>
<dbReference type="RefSeq" id="WP_166162532.1">
    <property type="nucleotide sequence ID" value="NZ_CP049740.1"/>
</dbReference>
<dbReference type="Pfam" id="PF00697">
    <property type="entry name" value="PRAI"/>
    <property type="match status" value="1"/>
</dbReference>
<feature type="domain" description="N-(5'phosphoribosyl) anthranilate isomerase (PRAI)" evidence="12">
    <location>
        <begin position="4"/>
        <end position="196"/>
    </location>
</feature>
<dbReference type="InterPro" id="IPR044643">
    <property type="entry name" value="TrpF_fam"/>
</dbReference>
<evidence type="ECO:0000256" key="1">
    <source>
        <dbReference type="ARBA" id="ARBA00001164"/>
    </source>
</evidence>
<comment type="pathway">
    <text evidence="2 10">Amino-acid biosynthesis; L-tryptophan biosynthesis; L-tryptophan from chorismate: step 3/5.</text>
</comment>
<evidence type="ECO:0000256" key="6">
    <source>
        <dbReference type="ARBA" id="ARBA00022605"/>
    </source>
</evidence>
<evidence type="ECO:0000256" key="9">
    <source>
        <dbReference type="ARBA" id="ARBA00023235"/>
    </source>
</evidence>
<sequence length="203" mass="22450">MVKVKICGLQTQADIEAANRSQPDYIGFIFVKQSKRSILPDHANRLRQLLNKPIQAVGVFVNEEHARIVDIAQAGTIDLVQLHGDEDDNYIHTLKKALEIPVIKAVSVGKKVEASSQSADYLLFDTETVERGGSGQAFDWGLISEFNKQPFFLAGGLNTENIQAALAVVQPFALDVSSGVETDGKKDPQKMRDFVEKVREQTR</sequence>
<dbReference type="PANTHER" id="PTHR42894:SF1">
    <property type="entry name" value="N-(5'-PHOSPHORIBOSYL)ANTHRANILATE ISOMERASE"/>
    <property type="match status" value="1"/>
</dbReference>
<dbReference type="GO" id="GO:0004640">
    <property type="term" value="F:phosphoribosylanthranilate isomerase activity"/>
    <property type="evidence" value="ECO:0007669"/>
    <property type="project" value="UniProtKB-UniRule"/>
</dbReference>
<evidence type="ECO:0000256" key="4">
    <source>
        <dbReference type="ARBA" id="ARBA00012572"/>
    </source>
</evidence>
<dbReference type="SUPFAM" id="SSF51366">
    <property type="entry name" value="Ribulose-phoshate binding barrel"/>
    <property type="match status" value="1"/>
</dbReference>
<evidence type="ECO:0000259" key="12">
    <source>
        <dbReference type="Pfam" id="PF00697"/>
    </source>
</evidence>
<gene>
    <name evidence="10" type="primary">trpF</name>
    <name evidence="13" type="ORF">G7057_07710</name>
</gene>
<evidence type="ECO:0000313" key="13">
    <source>
        <dbReference type="EMBL" id="QII82329.1"/>
    </source>
</evidence>
<evidence type="ECO:0000256" key="11">
    <source>
        <dbReference type="SAM" id="MobiDB-lite"/>
    </source>
</evidence>
<organism evidence="13 14">
    <name type="scientific">Jeotgalibaca arthritidis</name>
    <dbReference type="NCBI Taxonomy" id="1868794"/>
    <lineage>
        <taxon>Bacteria</taxon>
        <taxon>Bacillati</taxon>
        <taxon>Bacillota</taxon>
        <taxon>Bacilli</taxon>
        <taxon>Lactobacillales</taxon>
        <taxon>Carnobacteriaceae</taxon>
        <taxon>Jeotgalibaca</taxon>
    </lineage>
</organism>
<evidence type="ECO:0000256" key="8">
    <source>
        <dbReference type="ARBA" id="ARBA00023141"/>
    </source>
</evidence>
<proteinExistence type="inferred from homology"/>
<dbReference type="FunFam" id="3.20.20.70:FF:000075">
    <property type="entry name" value="Tryptophan biosynthesis protein TRP1"/>
    <property type="match status" value="1"/>
</dbReference>
<dbReference type="HAMAP" id="MF_00135">
    <property type="entry name" value="PRAI"/>
    <property type="match status" value="1"/>
</dbReference>
<dbReference type="Gene3D" id="3.20.20.70">
    <property type="entry name" value="Aldolase class I"/>
    <property type="match status" value="1"/>
</dbReference>
<dbReference type="InterPro" id="IPR013785">
    <property type="entry name" value="Aldolase_TIM"/>
</dbReference>
<protein>
    <recommendedName>
        <fullName evidence="5 10">N-(5'-phosphoribosyl)anthranilate isomerase</fullName>
        <shortName evidence="10">PRAI</shortName>
        <ecNumber evidence="4 10">5.3.1.24</ecNumber>
    </recommendedName>
</protein>
<dbReference type="CDD" id="cd00405">
    <property type="entry name" value="PRAI"/>
    <property type="match status" value="1"/>
</dbReference>
<dbReference type="InterPro" id="IPR001240">
    <property type="entry name" value="PRAI_dom"/>
</dbReference>
<feature type="compositionally biased region" description="Basic and acidic residues" evidence="11">
    <location>
        <begin position="182"/>
        <end position="203"/>
    </location>
</feature>
<dbReference type="AlphaFoldDB" id="A0A6G7KAN4"/>
<keyword evidence="8 10" id="KW-0057">Aromatic amino acid biosynthesis</keyword>
<keyword evidence="7 10" id="KW-0822">Tryptophan biosynthesis</keyword>
<evidence type="ECO:0000256" key="3">
    <source>
        <dbReference type="ARBA" id="ARBA00007571"/>
    </source>
</evidence>
<evidence type="ECO:0000313" key="14">
    <source>
        <dbReference type="Proteomes" id="UP000501451"/>
    </source>
</evidence>
<evidence type="ECO:0000256" key="10">
    <source>
        <dbReference type="HAMAP-Rule" id="MF_00135"/>
    </source>
</evidence>
<reference evidence="13 14" key="1">
    <citation type="journal article" date="2017" name="Int. J. Syst. Evol. Microbiol.">
        <title>Jeotgalibaca porci sp. nov. and Jeotgalibaca arthritidis sp. nov., isolated from pigs, and emended description of the genus Jeotgalibaca.</title>
        <authorList>
            <person name="Zamora L."/>
            <person name="Perez-Sancho M."/>
            <person name="Dominguez L."/>
            <person name="Fernandez-Garayzabal J.F."/>
            <person name="Vela A.I."/>
        </authorList>
    </citation>
    <scope>NUCLEOTIDE SEQUENCE [LARGE SCALE GENOMIC DNA]</scope>
    <source>
        <strain evidence="13 14">CECT 9157</strain>
    </source>
</reference>
<keyword evidence="6 10" id="KW-0028">Amino-acid biosynthesis</keyword>
<feature type="region of interest" description="Disordered" evidence="11">
    <location>
        <begin position="179"/>
        <end position="203"/>
    </location>
</feature>
<evidence type="ECO:0000256" key="5">
    <source>
        <dbReference type="ARBA" id="ARBA00022272"/>
    </source>
</evidence>
<dbReference type="EC" id="5.3.1.24" evidence="4 10"/>
<dbReference type="InterPro" id="IPR011060">
    <property type="entry name" value="RibuloseP-bd_barrel"/>
</dbReference>
<dbReference type="KEGG" id="jar:G7057_07710"/>
<name>A0A6G7KAN4_9LACT</name>
<dbReference type="Proteomes" id="UP000501451">
    <property type="component" value="Chromosome"/>
</dbReference>
<dbReference type="EMBL" id="CP049740">
    <property type="protein sequence ID" value="QII82329.1"/>
    <property type="molecule type" value="Genomic_DNA"/>
</dbReference>
<comment type="catalytic activity">
    <reaction evidence="1 10">
        <text>N-(5-phospho-beta-D-ribosyl)anthranilate = 1-(2-carboxyphenylamino)-1-deoxy-D-ribulose 5-phosphate</text>
        <dbReference type="Rhea" id="RHEA:21540"/>
        <dbReference type="ChEBI" id="CHEBI:18277"/>
        <dbReference type="ChEBI" id="CHEBI:58613"/>
        <dbReference type="EC" id="5.3.1.24"/>
    </reaction>
</comment>
<dbReference type="UniPathway" id="UPA00035">
    <property type="reaction ID" value="UER00042"/>
</dbReference>
<keyword evidence="9 10" id="KW-0413">Isomerase</keyword>
<comment type="similarity">
    <text evidence="3 10">Belongs to the TrpF family.</text>
</comment>
<accession>A0A6G7KAN4</accession>